<dbReference type="Proteomes" id="UP000285120">
    <property type="component" value="Unassembled WGS sequence"/>
</dbReference>
<dbReference type="AlphaFoldDB" id="A0A419UXA6"/>
<dbReference type="RefSeq" id="WP_120194326.1">
    <property type="nucleotide sequence ID" value="NZ_RAPK01000011.1"/>
</dbReference>
<gene>
    <name evidence="1" type="ORF">ATL39_3200</name>
</gene>
<proteinExistence type="predicted"/>
<evidence type="ECO:0000313" key="1">
    <source>
        <dbReference type="EMBL" id="RKD69773.1"/>
    </source>
</evidence>
<evidence type="ECO:0000313" key="2">
    <source>
        <dbReference type="Proteomes" id="UP000285120"/>
    </source>
</evidence>
<name>A0A419UXA6_9BACL</name>
<keyword evidence="2" id="KW-1185">Reference proteome</keyword>
<organism evidence="1 2">
    <name type="scientific">Sinobaca qinghaiensis</name>
    <dbReference type="NCBI Taxonomy" id="342944"/>
    <lineage>
        <taxon>Bacteria</taxon>
        <taxon>Bacillati</taxon>
        <taxon>Bacillota</taxon>
        <taxon>Bacilli</taxon>
        <taxon>Bacillales</taxon>
        <taxon>Sporolactobacillaceae</taxon>
        <taxon>Sinobaca</taxon>
    </lineage>
</organism>
<comment type="caution">
    <text evidence="1">The sequence shown here is derived from an EMBL/GenBank/DDBJ whole genome shotgun (WGS) entry which is preliminary data.</text>
</comment>
<accession>A0A419UXA6</accession>
<dbReference type="EMBL" id="RAPK01000011">
    <property type="protein sequence ID" value="RKD69773.1"/>
    <property type="molecule type" value="Genomic_DNA"/>
</dbReference>
<reference evidence="1 2" key="1">
    <citation type="submission" date="2018-09" db="EMBL/GenBank/DDBJ databases">
        <title>Genomic Encyclopedia of Archaeal and Bacterial Type Strains, Phase II (KMG-II): from individual species to whole genera.</title>
        <authorList>
            <person name="Goeker M."/>
        </authorList>
    </citation>
    <scope>NUCLEOTIDE SEQUENCE [LARGE SCALE GENOMIC DNA]</scope>
    <source>
        <strain evidence="1 2">DSM 17008</strain>
    </source>
</reference>
<sequence>MQYIFEIERITEKQPKDELQTRIAFVKAEVIHASEGTILYEMTIPVEYHYYGVYPDIKAIGKVVEDRKIKREAFFKLRRYIKKLRPFLELTEED</sequence>
<dbReference type="OrthoDB" id="2968583at2"/>
<protein>
    <submittedName>
        <fullName evidence="1">Uncharacterized protein</fullName>
    </submittedName>
</protein>